<sequence length="419" mass="47030">MQLQSTATRLDRRPTVSLSPVAEIAVAVSETSVARLPCTTTGQHHQPNGVTETGGRARDREGCSWPAEITGVPSSPGIRPERCRRRRIAVRDMALVERYEAFVKDNYGTLCTVEETMRALLMMIPGRYGQSEMASESLHVLLNMLSFYHNRIMGQPRVSPALLQVDHTPTSNSLQNVISVVQHVEILIEMLAIRSGSHRRRWIIILLIESIKAACRLALLHHNRGAMVMQATPDEAVFQTQMENLAYHKLTHAASFQSTGSPFSDVINMYARHGRTVERPHGLFAPRRTSLVAGPVDGKHVGAEVLHVLRPVVFSMGALTFSTKSWIPFMSALLTDVASRALLGRMANLTVRQQQEVHRRCFLWSFYLLRSPFFERFTKIPLARLLSILGRLPLFGVFFENCLDLALTLQSHYFYTSAS</sequence>
<evidence type="ECO:0000313" key="7">
    <source>
        <dbReference type="Proteomes" id="UP000290189"/>
    </source>
</evidence>
<accession>A0A0G4J2C0</accession>
<dbReference type="STRING" id="37360.A0A0G4J2C0"/>
<organism evidence="4 6">
    <name type="scientific">Plasmodiophora brassicae</name>
    <name type="common">Clubroot disease agent</name>
    <dbReference type="NCBI Taxonomy" id="37360"/>
    <lineage>
        <taxon>Eukaryota</taxon>
        <taxon>Sar</taxon>
        <taxon>Rhizaria</taxon>
        <taxon>Endomyxa</taxon>
        <taxon>Phytomyxea</taxon>
        <taxon>Plasmodiophorida</taxon>
        <taxon>Plasmodiophoridae</taxon>
        <taxon>Plasmodiophora</taxon>
    </lineage>
</organism>
<dbReference type="Proteomes" id="UP000039324">
    <property type="component" value="Unassembled WGS sequence"/>
</dbReference>
<keyword evidence="5" id="KW-0496">Mitochondrion</keyword>
<reference evidence="5 7" key="2">
    <citation type="submission" date="2018-03" db="EMBL/GenBank/DDBJ databases">
        <authorList>
            <person name="Fogelqvist J."/>
        </authorList>
    </citation>
    <scope>NUCLEOTIDE SEQUENCE [LARGE SCALE GENOMIC DNA]</scope>
</reference>
<geneLocation type="mitochondrion" evidence="5"/>
<name>A0A0G4J2C0_PLABS</name>
<reference evidence="4 6" key="1">
    <citation type="submission" date="2015-02" db="EMBL/GenBank/DDBJ databases">
        <authorList>
            <person name="Chooi Y.-H."/>
        </authorList>
    </citation>
    <scope>NUCLEOTIDE SEQUENCE [LARGE SCALE GENOMIC DNA]</scope>
    <source>
        <strain evidence="4">E3</strain>
    </source>
</reference>
<dbReference type="InterPro" id="IPR013919">
    <property type="entry name" value="Pex16"/>
</dbReference>
<dbReference type="EMBL" id="CDSF01000118">
    <property type="protein sequence ID" value="CEP01773.1"/>
    <property type="molecule type" value="Genomic_DNA"/>
</dbReference>
<keyword evidence="2" id="KW-0576">Peroxisome</keyword>
<evidence type="ECO:0000313" key="6">
    <source>
        <dbReference type="Proteomes" id="UP000039324"/>
    </source>
</evidence>
<dbReference type="GO" id="GO:0007031">
    <property type="term" value="P:peroxisome organization"/>
    <property type="evidence" value="ECO:0007669"/>
    <property type="project" value="UniProtKB-KW"/>
</dbReference>
<dbReference type="EMBL" id="OVEO01000009">
    <property type="protein sequence ID" value="SPQ98397.1"/>
    <property type="molecule type" value="Genomic_DNA"/>
</dbReference>
<dbReference type="PANTHER" id="PTHR13299:SF0">
    <property type="entry name" value="PEROXISOMAL MEMBRANE PROTEIN PEX16"/>
    <property type="match status" value="1"/>
</dbReference>
<evidence type="ECO:0000313" key="4">
    <source>
        <dbReference type="EMBL" id="CEP01773.1"/>
    </source>
</evidence>
<evidence type="ECO:0000256" key="2">
    <source>
        <dbReference type="RuleBase" id="RU365003"/>
    </source>
</evidence>
<dbReference type="OrthoDB" id="2021143at2759"/>
<keyword evidence="6" id="KW-1185">Reference proteome</keyword>
<comment type="similarity">
    <text evidence="1 2">Belongs to the peroxin-16 family.</text>
</comment>
<dbReference type="GO" id="GO:0005778">
    <property type="term" value="C:peroxisomal membrane"/>
    <property type="evidence" value="ECO:0007669"/>
    <property type="project" value="UniProtKB-SubCell"/>
</dbReference>
<dbReference type="OMA" id="PTWQSTY"/>
<protein>
    <recommendedName>
        <fullName evidence="2">Peroxisomal membrane protein PEX16</fullName>
    </recommendedName>
</protein>
<evidence type="ECO:0000256" key="1">
    <source>
        <dbReference type="ARBA" id="ARBA00009505"/>
    </source>
</evidence>
<dbReference type="PANTHER" id="PTHR13299">
    <property type="entry name" value="PEROXISOMAL MEMBRANE PROTEIN PEX16"/>
    <property type="match status" value="1"/>
</dbReference>
<dbReference type="Pfam" id="PF08610">
    <property type="entry name" value="Pex16"/>
    <property type="match status" value="1"/>
</dbReference>
<comment type="subcellular location">
    <subcellularLocation>
        <location evidence="2">Peroxisome membrane</location>
    </subcellularLocation>
</comment>
<evidence type="ECO:0000313" key="5">
    <source>
        <dbReference type="EMBL" id="SPQ98397.1"/>
    </source>
</evidence>
<feature type="region of interest" description="Disordered" evidence="3">
    <location>
        <begin position="38"/>
        <end position="59"/>
    </location>
</feature>
<proteinExistence type="inferred from homology"/>
<keyword evidence="2" id="KW-0962">Peroxisome biogenesis</keyword>
<gene>
    <name evidence="4" type="ORF">PBRA_008715</name>
    <name evidence="5" type="ORF">PLBR_LOCUS5612</name>
</gene>
<evidence type="ECO:0000256" key="3">
    <source>
        <dbReference type="SAM" id="MobiDB-lite"/>
    </source>
</evidence>
<feature type="compositionally biased region" description="Polar residues" evidence="3">
    <location>
        <begin position="38"/>
        <end position="51"/>
    </location>
</feature>
<dbReference type="AlphaFoldDB" id="A0A0G4J2C0"/>
<dbReference type="Proteomes" id="UP000290189">
    <property type="component" value="Unassembled WGS sequence"/>
</dbReference>